<dbReference type="InterPro" id="IPR010997">
    <property type="entry name" value="HRDC-like_sf"/>
</dbReference>
<dbReference type="InterPro" id="IPR044876">
    <property type="entry name" value="HRDC_dom_sf"/>
</dbReference>
<evidence type="ECO:0000313" key="6">
    <source>
        <dbReference type="Proteomes" id="UP000718564"/>
    </source>
</evidence>
<dbReference type="Pfam" id="PF09382">
    <property type="entry name" value="RQC"/>
    <property type="match status" value="1"/>
</dbReference>
<dbReference type="InterPro" id="IPR018982">
    <property type="entry name" value="RQC_domain"/>
</dbReference>
<accession>A0ABX1P9G3</accession>
<dbReference type="InterPro" id="IPR036390">
    <property type="entry name" value="WH_DNA-bd_sf"/>
</dbReference>
<dbReference type="SUPFAM" id="SSF46785">
    <property type="entry name" value="Winged helix' DNA-binding domain"/>
    <property type="match status" value="1"/>
</dbReference>
<keyword evidence="6" id="KW-1185">Reference proteome</keyword>
<comment type="catalytic activity">
    <reaction evidence="1">
        <text>Couples ATP hydrolysis with the unwinding of duplex DNA by translocating in the 3'-5' direction.</text>
        <dbReference type="EC" id="5.6.2.4"/>
    </reaction>
</comment>
<gene>
    <name evidence="5" type="ORF">DP116_12390</name>
</gene>
<dbReference type="PROSITE" id="PS50967">
    <property type="entry name" value="HRDC"/>
    <property type="match status" value="1"/>
</dbReference>
<dbReference type="InterPro" id="IPR002121">
    <property type="entry name" value="HRDC_dom"/>
</dbReference>
<sequence>MDTVYLAQVHLHLNSWTQSNGQSTLKSKTPHGLDHSHNLYSEPVQDWTIEAMKFLSCVARCKERFGMLHIIDVLRGGKTQKITQHEHDKLSTYGIGKDKTLDEWRMLGRSLLEQGLLEQTGDRYPVLKLNTLSWEVMHKKRTVSITIYVVQEMTWEDDNEKAAEVEMLMERLRSLRQELAEEQSLPPHFIFQNSTLELMAQVQPQTKEEFSKLSGVGHHKLVQYGDKFLGEICAYRTEQGLLEQADLDRQIQKVEFPKNSEDFDRVDKLIEQLRQSLESLSSDKIPEDVQKFLKAAAKSGATIDLLTLEVKEWLIQHRLAESLRIRLT</sequence>
<feature type="coiled-coil region" evidence="3">
    <location>
        <begin position="158"/>
        <end position="185"/>
    </location>
</feature>
<feature type="domain" description="HRDC" evidence="4">
    <location>
        <begin position="162"/>
        <end position="242"/>
    </location>
</feature>
<dbReference type="SMART" id="SM00341">
    <property type="entry name" value="HRDC"/>
    <property type="match status" value="1"/>
</dbReference>
<evidence type="ECO:0000259" key="4">
    <source>
        <dbReference type="PROSITE" id="PS50967"/>
    </source>
</evidence>
<dbReference type="SMART" id="SM00956">
    <property type="entry name" value="RQC"/>
    <property type="match status" value="1"/>
</dbReference>
<dbReference type="Gene3D" id="1.10.150.80">
    <property type="entry name" value="HRDC domain"/>
    <property type="match status" value="1"/>
</dbReference>
<organism evidence="5 6">
    <name type="scientific">Brasilonema bromeliae SPC951</name>
    <dbReference type="NCBI Taxonomy" id="385972"/>
    <lineage>
        <taxon>Bacteria</taxon>
        <taxon>Bacillati</taxon>
        <taxon>Cyanobacteriota</taxon>
        <taxon>Cyanophyceae</taxon>
        <taxon>Nostocales</taxon>
        <taxon>Scytonemataceae</taxon>
        <taxon>Brasilonema</taxon>
        <taxon>Bromeliae group (in: Brasilonema)</taxon>
    </lineage>
</organism>
<evidence type="ECO:0000256" key="1">
    <source>
        <dbReference type="ARBA" id="ARBA00034617"/>
    </source>
</evidence>
<evidence type="ECO:0000256" key="3">
    <source>
        <dbReference type="SAM" id="Coils"/>
    </source>
</evidence>
<dbReference type="Pfam" id="PF00570">
    <property type="entry name" value="HRDC"/>
    <property type="match status" value="1"/>
</dbReference>
<proteinExistence type="predicted"/>
<dbReference type="EC" id="5.6.2.4" evidence="2"/>
<dbReference type="Proteomes" id="UP000718564">
    <property type="component" value="Unassembled WGS sequence"/>
</dbReference>
<dbReference type="SUPFAM" id="SSF47819">
    <property type="entry name" value="HRDC-like"/>
    <property type="match status" value="1"/>
</dbReference>
<name>A0ABX1P9G3_9CYAN</name>
<protein>
    <recommendedName>
        <fullName evidence="2">DNA 3'-5' helicase</fullName>
        <ecNumber evidence="2">5.6.2.4</ecNumber>
    </recommendedName>
</protein>
<evidence type="ECO:0000313" key="5">
    <source>
        <dbReference type="EMBL" id="NMG20210.1"/>
    </source>
</evidence>
<keyword evidence="3" id="KW-0175">Coiled coil</keyword>
<dbReference type="Gene3D" id="1.10.10.10">
    <property type="entry name" value="Winged helix-like DNA-binding domain superfamily/Winged helix DNA-binding domain"/>
    <property type="match status" value="1"/>
</dbReference>
<dbReference type="InterPro" id="IPR036388">
    <property type="entry name" value="WH-like_DNA-bd_sf"/>
</dbReference>
<reference evidence="5 6" key="1">
    <citation type="submission" date="2018-06" db="EMBL/GenBank/DDBJ databases">
        <title>Comparative genomics of Brasilonema spp. strains.</title>
        <authorList>
            <person name="Alvarenga D.O."/>
            <person name="Fiore M.F."/>
            <person name="Varani A.M."/>
        </authorList>
    </citation>
    <scope>NUCLEOTIDE SEQUENCE [LARGE SCALE GENOMIC DNA]</scope>
    <source>
        <strain evidence="5 6">SPC951</strain>
    </source>
</reference>
<dbReference type="EMBL" id="QMEB01000082">
    <property type="protein sequence ID" value="NMG20210.1"/>
    <property type="molecule type" value="Genomic_DNA"/>
</dbReference>
<evidence type="ECO:0000256" key="2">
    <source>
        <dbReference type="ARBA" id="ARBA00034808"/>
    </source>
</evidence>
<comment type="caution">
    <text evidence="5">The sequence shown here is derived from an EMBL/GenBank/DDBJ whole genome shotgun (WGS) entry which is preliminary data.</text>
</comment>